<dbReference type="GO" id="GO:0016757">
    <property type="term" value="F:glycosyltransferase activity"/>
    <property type="evidence" value="ECO:0007669"/>
    <property type="project" value="UniProtKB-KW"/>
</dbReference>
<evidence type="ECO:0000313" key="5">
    <source>
        <dbReference type="EMBL" id="KAL3788675.1"/>
    </source>
</evidence>
<dbReference type="InterPro" id="IPR007657">
    <property type="entry name" value="Glycosyltransferase_61"/>
</dbReference>
<feature type="domain" description="Glycosyltransferase 61 catalytic" evidence="4">
    <location>
        <begin position="149"/>
        <end position="337"/>
    </location>
</feature>
<accession>A0ABD3PKX7</accession>
<keyword evidence="2" id="KW-0808">Transferase</keyword>
<evidence type="ECO:0000256" key="3">
    <source>
        <dbReference type="ARBA" id="ARBA00023180"/>
    </source>
</evidence>
<dbReference type="Pfam" id="PF04577">
    <property type="entry name" value="Glyco_transf_61"/>
    <property type="match status" value="1"/>
</dbReference>
<dbReference type="EMBL" id="JABMIG020000153">
    <property type="protein sequence ID" value="KAL3788675.1"/>
    <property type="molecule type" value="Genomic_DNA"/>
</dbReference>
<keyword evidence="1" id="KW-0328">Glycosyltransferase</keyword>
<dbReference type="InterPro" id="IPR049625">
    <property type="entry name" value="Glyco_transf_61_cat"/>
</dbReference>
<keyword evidence="6" id="KW-1185">Reference proteome</keyword>
<reference evidence="5 6" key="1">
    <citation type="journal article" date="2020" name="G3 (Bethesda)">
        <title>Improved Reference Genome for Cyclotella cryptica CCMP332, a Model for Cell Wall Morphogenesis, Salinity Adaptation, and Lipid Production in Diatoms (Bacillariophyta).</title>
        <authorList>
            <person name="Roberts W.R."/>
            <person name="Downey K.M."/>
            <person name="Ruck E.C."/>
            <person name="Traller J.C."/>
            <person name="Alverson A.J."/>
        </authorList>
    </citation>
    <scope>NUCLEOTIDE SEQUENCE [LARGE SCALE GENOMIC DNA]</scope>
    <source>
        <strain evidence="5 6">CCMP332</strain>
    </source>
</reference>
<dbReference type="AlphaFoldDB" id="A0ABD3PKX7"/>
<evidence type="ECO:0000259" key="4">
    <source>
        <dbReference type="Pfam" id="PF04577"/>
    </source>
</evidence>
<dbReference type="PANTHER" id="PTHR20961">
    <property type="entry name" value="GLYCOSYLTRANSFERASE"/>
    <property type="match status" value="1"/>
</dbReference>
<evidence type="ECO:0000256" key="1">
    <source>
        <dbReference type="ARBA" id="ARBA00022676"/>
    </source>
</evidence>
<evidence type="ECO:0000256" key="2">
    <source>
        <dbReference type="ARBA" id="ARBA00022679"/>
    </source>
</evidence>
<organism evidence="5 6">
    <name type="scientific">Cyclotella cryptica</name>
    <dbReference type="NCBI Taxonomy" id="29204"/>
    <lineage>
        <taxon>Eukaryota</taxon>
        <taxon>Sar</taxon>
        <taxon>Stramenopiles</taxon>
        <taxon>Ochrophyta</taxon>
        <taxon>Bacillariophyta</taxon>
        <taxon>Coscinodiscophyceae</taxon>
        <taxon>Thalassiosirophycidae</taxon>
        <taxon>Stephanodiscales</taxon>
        <taxon>Stephanodiscaceae</taxon>
        <taxon>Cyclotella</taxon>
    </lineage>
</organism>
<gene>
    <name evidence="5" type="ORF">HJC23_001874</name>
</gene>
<keyword evidence="3" id="KW-0325">Glycoprotein</keyword>
<proteinExistence type="predicted"/>
<protein>
    <recommendedName>
        <fullName evidence="4">Glycosyltransferase 61 catalytic domain-containing protein</fullName>
    </recommendedName>
</protein>
<sequence length="416" mass="46882">MLFDPLSLPKFSTIKGRFDGCLVLDGWIAPHSFQGATYVEKTHGIVNGTGSNLINRQRLEAYDYDEVHGLVAAFNNAFVYGAEPLVYDCHVVYRPGGADAMSLAGFEHVLKTRTLNINGSMRGYHGYAPKVNRINGTAILIAQFWVERYYHWMVECFPRIALVKDYFDAHPDARLLFHRGSNDQAEICKLIGIDPKRVIEYHGYELYHIEHLLVPTATAEGRIIRRAGGVLNKHFRQAIQKHFHIPTQNPEWVSYLQSGLSPSIVVQRRDHAARSMTNGDDLVKSLKKAYPNATVEEFHANESIWDTFRMHYGADLVVAPHGAGQANALFMRPGAKMLEIHMKLGMMGATDWLNPCHNHTSNSVGVEHHYIRSRTGSHDSPMEVDINAVLDKLLEIFPYNSTYNTSKILPKGVTMV</sequence>
<evidence type="ECO:0000313" key="6">
    <source>
        <dbReference type="Proteomes" id="UP001516023"/>
    </source>
</evidence>
<comment type="caution">
    <text evidence="5">The sequence shown here is derived from an EMBL/GenBank/DDBJ whole genome shotgun (WGS) entry which is preliminary data.</text>
</comment>
<dbReference type="Proteomes" id="UP001516023">
    <property type="component" value="Unassembled WGS sequence"/>
</dbReference>
<name>A0ABD3PKX7_9STRA</name>